<dbReference type="EMBL" id="FO203431">
    <property type="protein sequence ID" value="CCH86765.1"/>
    <property type="molecule type" value="Genomic_DNA"/>
</dbReference>
<gene>
    <name evidence="2" type="ordered locus">MODMU_1316</name>
</gene>
<keyword evidence="3" id="KW-1185">Reference proteome</keyword>
<organism evidence="2 3">
    <name type="scientific">Modestobacter italicus (strain DSM 44449 / CECT 9708 / BC 501)</name>
    <dbReference type="NCBI Taxonomy" id="2732864"/>
    <lineage>
        <taxon>Bacteria</taxon>
        <taxon>Bacillati</taxon>
        <taxon>Actinomycetota</taxon>
        <taxon>Actinomycetes</taxon>
        <taxon>Geodermatophilales</taxon>
        <taxon>Geodermatophilaceae</taxon>
        <taxon>Modestobacter</taxon>
    </lineage>
</organism>
<dbReference type="Proteomes" id="UP000006461">
    <property type="component" value="Chromosome"/>
</dbReference>
<evidence type="ECO:0000313" key="3">
    <source>
        <dbReference type="Proteomes" id="UP000006461"/>
    </source>
</evidence>
<evidence type="ECO:0000256" key="1">
    <source>
        <dbReference type="SAM" id="MobiDB-lite"/>
    </source>
</evidence>
<reference evidence="2 3" key="1">
    <citation type="journal article" date="2012" name="J. Bacteriol.">
        <title>Genome Sequence of Radiation-Resistant Modestobacter marinus Strain BC501, a Representative Actinobacterium That Thrives on Calcareous Stone Surfaces.</title>
        <authorList>
            <person name="Normand P."/>
            <person name="Gury J."/>
            <person name="Pujic P."/>
            <person name="Chouaia B."/>
            <person name="Crotti E."/>
            <person name="Brusetti L."/>
            <person name="Daffonchio D."/>
            <person name="Vacherie B."/>
            <person name="Barbe V."/>
            <person name="Medigue C."/>
            <person name="Calteau A."/>
            <person name="Ghodhbane-Gtari F."/>
            <person name="Essoussi I."/>
            <person name="Nouioui I."/>
            <person name="Abbassi-Ghozzi I."/>
            <person name="Gtari M."/>
        </authorList>
    </citation>
    <scope>NUCLEOTIDE SEQUENCE [LARGE SCALE GENOMIC DNA]</scope>
    <source>
        <strain evidence="3">BC 501</strain>
    </source>
</reference>
<dbReference type="AlphaFoldDB" id="I4ETQ2"/>
<feature type="region of interest" description="Disordered" evidence="1">
    <location>
        <begin position="1"/>
        <end position="60"/>
    </location>
</feature>
<feature type="compositionally biased region" description="Low complexity" evidence="1">
    <location>
        <begin position="1"/>
        <end position="13"/>
    </location>
</feature>
<accession>I4ETQ2</accession>
<dbReference type="KEGG" id="mmar:MODMU_1316"/>
<sequence length="60" mass="6170">MSAAAPARPDSARLPVPDRLGARRTPPLVSSTPTAPARPATDRSALRAKEGQPCPGPQSI</sequence>
<name>I4ETQ2_MODI5</name>
<feature type="compositionally biased region" description="Basic and acidic residues" evidence="1">
    <location>
        <begin position="40"/>
        <end position="50"/>
    </location>
</feature>
<evidence type="ECO:0000313" key="2">
    <source>
        <dbReference type="EMBL" id="CCH86765.1"/>
    </source>
</evidence>
<protein>
    <submittedName>
        <fullName evidence="2">Uncharacterized protein</fullName>
    </submittedName>
</protein>
<dbReference type="HOGENOM" id="CLU_2936542_0_0_11"/>
<dbReference type="STRING" id="477641.MODMU_1316"/>
<proteinExistence type="predicted"/>